<dbReference type="Proteomes" id="UP001249291">
    <property type="component" value="Unassembled WGS sequence"/>
</dbReference>
<evidence type="ECO:0000313" key="3">
    <source>
        <dbReference type="Proteomes" id="UP001249291"/>
    </source>
</evidence>
<gene>
    <name evidence="2" type="ORF">QE375_001096</name>
</gene>
<organism evidence="2 3">
    <name type="scientific">Microbacterium foliorum</name>
    <dbReference type="NCBI Taxonomy" id="104336"/>
    <lineage>
        <taxon>Bacteria</taxon>
        <taxon>Bacillati</taxon>
        <taxon>Actinomycetota</taxon>
        <taxon>Actinomycetes</taxon>
        <taxon>Micrococcales</taxon>
        <taxon>Microbacteriaceae</taxon>
        <taxon>Microbacterium</taxon>
    </lineage>
</organism>
<accession>A0ABU1HNC6</accession>
<evidence type="ECO:0000256" key="1">
    <source>
        <dbReference type="SAM" id="MobiDB-lite"/>
    </source>
</evidence>
<sequence length="161" mass="17436">MDDLTIDPAVAERPDSSRPLVGAPSAPQRYPAGALPEPDDMPLLARKPGSIGVRFRLKGRFRTHEAIACVPAYLAQSHACDTVVDSDGHRVHDGQTYEPVLVGGLHVDATDENLDAIIRSVVPRDVVTADHPAVAERMILEAMSPALDRYLLIDGQVWISI</sequence>
<protein>
    <submittedName>
        <fullName evidence="2">Uncharacterized protein</fullName>
    </submittedName>
</protein>
<dbReference type="RefSeq" id="WP_309688569.1">
    <property type="nucleotide sequence ID" value="NZ_JAVIZQ010000001.1"/>
</dbReference>
<proteinExistence type="predicted"/>
<feature type="region of interest" description="Disordered" evidence="1">
    <location>
        <begin position="1"/>
        <end position="41"/>
    </location>
</feature>
<reference evidence="2 3" key="1">
    <citation type="submission" date="2023-08" db="EMBL/GenBank/DDBJ databases">
        <title>Functional and genomic diversity of the sorghum phyllosphere microbiome.</title>
        <authorList>
            <person name="Shade A."/>
        </authorList>
    </citation>
    <scope>NUCLEOTIDE SEQUENCE [LARGE SCALE GENOMIC DNA]</scope>
    <source>
        <strain evidence="2 3">SORGH_AS_0445</strain>
    </source>
</reference>
<comment type="caution">
    <text evidence="2">The sequence shown here is derived from an EMBL/GenBank/DDBJ whole genome shotgun (WGS) entry which is preliminary data.</text>
</comment>
<dbReference type="EMBL" id="JAVIZQ010000001">
    <property type="protein sequence ID" value="MDR6141542.1"/>
    <property type="molecule type" value="Genomic_DNA"/>
</dbReference>
<evidence type="ECO:0000313" key="2">
    <source>
        <dbReference type="EMBL" id="MDR6141542.1"/>
    </source>
</evidence>
<keyword evidence="3" id="KW-1185">Reference proteome</keyword>
<name>A0ABU1HNC6_9MICO</name>